<dbReference type="PANTHER" id="PTHR14136">
    <property type="entry name" value="BTB_POZ DOMAIN-CONTAINING PROTEIN KCTD9"/>
    <property type="match status" value="1"/>
</dbReference>
<accession>A0A4V2DNP5</accession>
<sequence>MTQHEIKNRWTDEVLFTCDIPEGMESGMIARHAVETAIAQGANLRGANLEGANLEGANLRDANLEGANLRGANLEGANLEGANLRDANLEGANLRDANLEGANLRGANLEGANLQDANLEDANLEDANLEGANLRDAKNVPLVINSLHWMVYISGTGMMRIGCQEHSIERWKGFSDELISRMDSYALEFWNQHKAMLLGICDTYKHAEEAEKQEV</sequence>
<evidence type="ECO:0000313" key="1">
    <source>
        <dbReference type="EMBL" id="RZG63805.1"/>
    </source>
</evidence>
<dbReference type="Proteomes" id="UP000293483">
    <property type="component" value="Unassembled WGS sequence"/>
</dbReference>
<comment type="caution">
    <text evidence="1">The sequence shown here is derived from an EMBL/GenBank/DDBJ whole genome shotgun (WGS) entry which is preliminary data.</text>
</comment>
<protein>
    <submittedName>
        <fullName evidence="1">Pentapeptide repeat-containing protein</fullName>
    </submittedName>
</protein>
<evidence type="ECO:0000313" key="2">
    <source>
        <dbReference type="Proteomes" id="UP000293483"/>
    </source>
</evidence>
<dbReference type="Gene3D" id="2.160.20.80">
    <property type="entry name" value="E3 ubiquitin-protein ligase SopA"/>
    <property type="match status" value="1"/>
</dbReference>
<dbReference type="InterPro" id="IPR051082">
    <property type="entry name" value="Pentapeptide-BTB/POZ_domain"/>
</dbReference>
<dbReference type="Pfam" id="PF00805">
    <property type="entry name" value="Pentapeptide"/>
    <property type="match status" value="1"/>
</dbReference>
<dbReference type="SUPFAM" id="SSF141571">
    <property type="entry name" value="Pentapeptide repeat-like"/>
    <property type="match status" value="1"/>
</dbReference>
<organism evidence="1 2">
    <name type="scientific">Acinetobacter bouvetii</name>
    <dbReference type="NCBI Taxonomy" id="202951"/>
    <lineage>
        <taxon>Bacteria</taxon>
        <taxon>Pseudomonadati</taxon>
        <taxon>Pseudomonadota</taxon>
        <taxon>Gammaproteobacteria</taxon>
        <taxon>Moraxellales</taxon>
        <taxon>Moraxellaceae</taxon>
        <taxon>Acinetobacter</taxon>
    </lineage>
</organism>
<reference evidence="1 2" key="1">
    <citation type="submission" date="2019-02" db="EMBL/GenBank/DDBJ databases">
        <title>The Batch Genome Submission of Acinetobacter spp. strains.</title>
        <authorList>
            <person name="Qin J."/>
            <person name="Hu Y."/>
            <person name="Ye H."/>
            <person name="Wei L."/>
            <person name="Feng Y."/>
            <person name="Zong Z."/>
        </authorList>
    </citation>
    <scope>NUCLEOTIDE SEQUENCE [LARGE SCALE GENOMIC DNA]</scope>
    <source>
        <strain evidence="1 2">WCHABo060081</strain>
    </source>
</reference>
<name>A0A4V2DNP5_9GAMM</name>
<proteinExistence type="predicted"/>
<dbReference type="EMBL" id="SGSU01000034">
    <property type="protein sequence ID" value="RZG63805.1"/>
    <property type="molecule type" value="Genomic_DNA"/>
</dbReference>
<dbReference type="InterPro" id="IPR001646">
    <property type="entry name" value="5peptide_repeat"/>
</dbReference>
<dbReference type="PANTHER" id="PTHR14136:SF17">
    <property type="entry name" value="BTB_POZ DOMAIN-CONTAINING PROTEIN KCTD9"/>
    <property type="match status" value="1"/>
</dbReference>
<dbReference type="AlphaFoldDB" id="A0A4V2DNP5"/>
<dbReference type="RefSeq" id="WP_130148830.1">
    <property type="nucleotide sequence ID" value="NZ_SGSU01000034.1"/>
</dbReference>
<gene>
    <name evidence="1" type="ORF">EXE25_18525</name>
</gene>